<evidence type="ECO:0000256" key="1">
    <source>
        <dbReference type="SAM" id="MobiDB-lite"/>
    </source>
</evidence>
<feature type="compositionally biased region" description="Low complexity" evidence="1">
    <location>
        <begin position="91"/>
        <end position="100"/>
    </location>
</feature>
<sequence length="238" mass="26103">MNASSLSFASFMAALLSPPNDLNPPKPLTTAKTRLSTMNRGTMRLRFNRPADKESACDFEDTIESGDHIVILEKPTPLQATSPLLLLPPSSLSPTATLTPGSQGSSHDHVDKPLGSPARSVYGSLSFLELDSDHEASAKKRDGRKERSMAKLEKCRQSARLAAKEPTNFQTVEAKAIRSKKLKEKLSRCPVKLRQFITEHNLLDGCVPSTSTIQDLATMCQLEDCHVRELNLVLDPLP</sequence>
<keyword evidence="3" id="KW-1185">Reference proteome</keyword>
<feature type="region of interest" description="Disordered" evidence="1">
    <location>
        <begin position="91"/>
        <end position="116"/>
    </location>
</feature>
<reference evidence="2 3" key="1">
    <citation type="submission" date="2019-11" db="EMBL/GenBank/DDBJ databases">
        <title>Whole genome sequence of Oryza granulata.</title>
        <authorList>
            <person name="Li W."/>
        </authorList>
    </citation>
    <scope>NUCLEOTIDE SEQUENCE [LARGE SCALE GENOMIC DNA]</scope>
    <source>
        <strain evidence="3">cv. Menghai</strain>
        <tissue evidence="2">Leaf</tissue>
    </source>
</reference>
<evidence type="ECO:0000313" key="2">
    <source>
        <dbReference type="EMBL" id="KAF0905419.1"/>
    </source>
</evidence>
<evidence type="ECO:0000313" key="3">
    <source>
        <dbReference type="Proteomes" id="UP000479710"/>
    </source>
</evidence>
<name>A0A6G1CZ66_9ORYZ</name>
<dbReference type="AlphaFoldDB" id="A0A6G1CZ66"/>
<proteinExistence type="predicted"/>
<dbReference type="OrthoDB" id="702966at2759"/>
<gene>
    <name evidence="2" type="ORF">E2562_004395</name>
</gene>
<accession>A0A6G1CZ66</accession>
<dbReference type="Proteomes" id="UP000479710">
    <property type="component" value="Unassembled WGS sequence"/>
</dbReference>
<organism evidence="2 3">
    <name type="scientific">Oryza meyeriana var. granulata</name>
    <dbReference type="NCBI Taxonomy" id="110450"/>
    <lineage>
        <taxon>Eukaryota</taxon>
        <taxon>Viridiplantae</taxon>
        <taxon>Streptophyta</taxon>
        <taxon>Embryophyta</taxon>
        <taxon>Tracheophyta</taxon>
        <taxon>Spermatophyta</taxon>
        <taxon>Magnoliopsida</taxon>
        <taxon>Liliopsida</taxon>
        <taxon>Poales</taxon>
        <taxon>Poaceae</taxon>
        <taxon>BOP clade</taxon>
        <taxon>Oryzoideae</taxon>
        <taxon>Oryzeae</taxon>
        <taxon>Oryzinae</taxon>
        <taxon>Oryza</taxon>
        <taxon>Oryza meyeriana</taxon>
    </lineage>
</organism>
<dbReference type="EMBL" id="SPHZ02000007">
    <property type="protein sequence ID" value="KAF0905419.1"/>
    <property type="molecule type" value="Genomic_DNA"/>
</dbReference>
<protein>
    <submittedName>
        <fullName evidence="2">Uncharacterized protein</fullName>
    </submittedName>
</protein>
<comment type="caution">
    <text evidence="2">The sequence shown here is derived from an EMBL/GenBank/DDBJ whole genome shotgun (WGS) entry which is preliminary data.</text>
</comment>